<keyword evidence="1" id="KW-0732">Signal</keyword>
<dbReference type="InterPro" id="IPR021102">
    <property type="entry name" value="PNGase_A"/>
</dbReference>
<accession>A0A835Q7W6</accession>
<dbReference type="EMBL" id="JADCNM010000011">
    <property type="protein sequence ID" value="KAG0462912.1"/>
    <property type="molecule type" value="Genomic_DNA"/>
</dbReference>
<proteinExistence type="predicted"/>
<protein>
    <recommendedName>
        <fullName evidence="2">Peptide N-acetyl-beta-D-glucosaminyl asparaginase amidase A N-terminal domain-containing protein</fullName>
    </recommendedName>
</protein>
<dbReference type="Proteomes" id="UP000639772">
    <property type="component" value="Chromosome 11"/>
</dbReference>
<reference evidence="3 4" key="1">
    <citation type="journal article" date="2020" name="Nat. Food">
        <title>A phased Vanilla planifolia genome enables genetic improvement of flavour and production.</title>
        <authorList>
            <person name="Hasing T."/>
            <person name="Tang H."/>
            <person name="Brym M."/>
            <person name="Khazi F."/>
            <person name="Huang T."/>
            <person name="Chambers A.H."/>
        </authorList>
    </citation>
    <scope>NUCLEOTIDE SEQUENCE [LARGE SCALE GENOMIC DNA]</scope>
    <source>
        <tissue evidence="3">Leaf</tissue>
    </source>
</reference>
<dbReference type="AlphaFoldDB" id="A0A835Q7W6"/>
<feature type="signal peptide" evidence="1">
    <location>
        <begin position="1"/>
        <end position="17"/>
    </location>
</feature>
<dbReference type="Pfam" id="PF12222">
    <property type="entry name" value="PNGaseA"/>
    <property type="match status" value="1"/>
</dbReference>
<comment type="caution">
    <text evidence="3">The sequence shown here is derived from an EMBL/GenBank/DDBJ whole genome shotgun (WGS) entry which is preliminary data.</text>
</comment>
<dbReference type="Pfam" id="PF25156">
    <property type="entry name" value="PNGase_A_C"/>
    <property type="match status" value="1"/>
</dbReference>
<feature type="chain" id="PRO_5032749456" description="Peptide N-acetyl-beta-D-glucosaminyl asparaginase amidase A N-terminal domain-containing protein" evidence="1">
    <location>
        <begin position="18"/>
        <end position="587"/>
    </location>
</feature>
<evidence type="ECO:0000313" key="4">
    <source>
        <dbReference type="Proteomes" id="UP000639772"/>
    </source>
</evidence>
<dbReference type="InterPro" id="IPR056948">
    <property type="entry name" value="PNGaseA_N"/>
</dbReference>
<dbReference type="OrthoDB" id="339900at2759"/>
<feature type="domain" description="Peptide N-acetyl-beta-D-glucosaminyl asparaginase amidase A N-terminal" evidence="2">
    <location>
        <begin position="67"/>
        <end position="386"/>
    </location>
</feature>
<sequence>MANFVLSLSSFLLLVSAINPTAAILHRHLNLTFFNEFAASLSSHQSSFPPSPTTYFEVRRPIPVPNSLPCSTLVLQHDFASTYGRPPITSVYTPPSHCPDLLLRSPSRIVLEWSAASAGLQFDRIFSVWLSGVDLLRSCTAEPRATGILWTIRKDVTRYASLFSKPQTLAVYMGNIVDETYTGIYHVNVSFHFYFDHRQSTPPAVQAFVAPADLIIPISKNLPLSDGLWFQIQNATDVQGKEVAIPRNAYRAVLEVYLSFHSSDEFWYTNPPNSYISDNNLTGSVSGNGAFREVTVRLDGVVVGAIWPFTVIYTGGFNPLLWRPISGIGSFDLPSYNIEITPFLGKIIDGKNHSFGFGVTNALDVWFIDANLYLWLDGKSSFTAASLLKFESPEFAPSVKSKFKGLDGHFNTRASRTISSTRWVKSSYGNITTHFSQKLDYSNKMKFTEDGNTQEVKQILNYNHGSYSKCETSVLYAEQIFKNFPLYLYSRTANQDNGSFSSIADLRLGFNEKKFSKEASGFSFSSLKNSQSGHGVMRVGGGRVTSGIASTKQLYRYESNEGCYFRDIGSKNYSLLYDESSELCEKT</sequence>
<name>A0A835Q7W6_VANPL</name>
<gene>
    <name evidence="3" type="ORF">HPP92_021388</name>
</gene>
<evidence type="ECO:0000259" key="2">
    <source>
        <dbReference type="Pfam" id="PF12222"/>
    </source>
</evidence>
<organism evidence="3 4">
    <name type="scientific">Vanilla planifolia</name>
    <name type="common">Vanilla</name>
    <dbReference type="NCBI Taxonomy" id="51239"/>
    <lineage>
        <taxon>Eukaryota</taxon>
        <taxon>Viridiplantae</taxon>
        <taxon>Streptophyta</taxon>
        <taxon>Embryophyta</taxon>
        <taxon>Tracheophyta</taxon>
        <taxon>Spermatophyta</taxon>
        <taxon>Magnoliopsida</taxon>
        <taxon>Liliopsida</taxon>
        <taxon>Asparagales</taxon>
        <taxon>Orchidaceae</taxon>
        <taxon>Vanilloideae</taxon>
        <taxon>Vanilleae</taxon>
        <taxon>Vanilla</taxon>
    </lineage>
</organism>
<evidence type="ECO:0000256" key="1">
    <source>
        <dbReference type="SAM" id="SignalP"/>
    </source>
</evidence>
<evidence type="ECO:0000313" key="3">
    <source>
        <dbReference type="EMBL" id="KAG0462912.1"/>
    </source>
</evidence>
<dbReference type="PANTHER" id="PTHR31104">
    <property type="entry name" value="PEPTIDE-N4-(N-ACETYL-BETA-GLUCOSAMINYL)ASPARAGINE AMIDASE A PROTEIN"/>
    <property type="match status" value="1"/>
</dbReference>